<dbReference type="Pfam" id="PF00588">
    <property type="entry name" value="SpoU_methylase"/>
    <property type="match status" value="1"/>
</dbReference>
<dbReference type="InterPro" id="IPR004441">
    <property type="entry name" value="rRNA_MeTrfase_TrmH"/>
</dbReference>
<comment type="caution">
    <text evidence="5">The sequence shown here is derived from an EMBL/GenBank/DDBJ whole genome shotgun (WGS) entry which is preliminary data.</text>
</comment>
<gene>
    <name evidence="5" type="primary">rlmB</name>
    <name evidence="5" type="ORF">IAD50_03605</name>
</gene>
<feature type="domain" description="RNA 2-O ribose methyltransferase substrate binding" evidence="4">
    <location>
        <begin position="7"/>
        <end position="82"/>
    </location>
</feature>
<dbReference type="Proteomes" id="UP000824089">
    <property type="component" value="Unassembled WGS sequence"/>
</dbReference>
<name>A0A9D1I816_9CLOT</name>
<dbReference type="SUPFAM" id="SSF55315">
    <property type="entry name" value="L30e-like"/>
    <property type="match status" value="1"/>
</dbReference>
<dbReference type="GO" id="GO:0003723">
    <property type="term" value="F:RNA binding"/>
    <property type="evidence" value="ECO:0007669"/>
    <property type="project" value="InterPro"/>
</dbReference>
<dbReference type="InterPro" id="IPR029028">
    <property type="entry name" value="Alpha/beta_knot_MTases"/>
</dbReference>
<dbReference type="Gene3D" id="3.30.1330.30">
    <property type="match status" value="1"/>
</dbReference>
<dbReference type="SUPFAM" id="SSF75217">
    <property type="entry name" value="alpha/beta knot"/>
    <property type="match status" value="1"/>
</dbReference>
<dbReference type="Gene3D" id="3.40.1280.10">
    <property type="match status" value="1"/>
</dbReference>
<dbReference type="GO" id="GO:0008173">
    <property type="term" value="F:RNA methyltransferase activity"/>
    <property type="evidence" value="ECO:0007669"/>
    <property type="project" value="InterPro"/>
</dbReference>
<reference evidence="5" key="1">
    <citation type="submission" date="2020-10" db="EMBL/GenBank/DDBJ databases">
        <authorList>
            <person name="Gilroy R."/>
        </authorList>
    </citation>
    <scope>NUCLEOTIDE SEQUENCE</scope>
    <source>
        <strain evidence="5">CHK195-4489</strain>
    </source>
</reference>
<keyword evidence="3" id="KW-0808">Transferase</keyword>
<dbReference type="PANTHER" id="PTHR46429">
    <property type="entry name" value="23S RRNA (GUANOSINE-2'-O-)-METHYLTRANSFERASE RLMB"/>
    <property type="match status" value="1"/>
</dbReference>
<comment type="similarity">
    <text evidence="1">Belongs to the class IV-like SAM-binding methyltransferase superfamily. RNA methyltransferase TrmH family.</text>
</comment>
<evidence type="ECO:0000256" key="3">
    <source>
        <dbReference type="ARBA" id="ARBA00022679"/>
    </source>
</evidence>
<dbReference type="SMART" id="SM00967">
    <property type="entry name" value="SpoU_sub_bind"/>
    <property type="match status" value="1"/>
</dbReference>
<dbReference type="FunFam" id="3.40.1280.10:FF:000008">
    <property type="entry name" value="Group 3 RNA methyltransferase TrmH"/>
    <property type="match status" value="1"/>
</dbReference>
<proteinExistence type="inferred from homology"/>
<dbReference type="GO" id="GO:0005829">
    <property type="term" value="C:cytosol"/>
    <property type="evidence" value="ECO:0007669"/>
    <property type="project" value="TreeGrafter"/>
</dbReference>
<dbReference type="InterPro" id="IPR029064">
    <property type="entry name" value="Ribosomal_eL30-like_sf"/>
</dbReference>
<organism evidence="5 6">
    <name type="scientific">Candidatus Egerieisoma faecipullorum</name>
    <dbReference type="NCBI Taxonomy" id="2840963"/>
    <lineage>
        <taxon>Bacteria</taxon>
        <taxon>Bacillati</taxon>
        <taxon>Bacillota</taxon>
        <taxon>Clostridia</taxon>
        <taxon>Eubacteriales</taxon>
        <taxon>Clostridiaceae</taxon>
        <taxon>Clostridiaceae incertae sedis</taxon>
        <taxon>Candidatus Egerieisoma</taxon>
    </lineage>
</organism>
<dbReference type="CDD" id="cd18103">
    <property type="entry name" value="SpoU-like_RlmB"/>
    <property type="match status" value="1"/>
</dbReference>
<dbReference type="Pfam" id="PF08032">
    <property type="entry name" value="SpoU_sub_bind"/>
    <property type="match status" value="1"/>
</dbReference>
<dbReference type="InterPro" id="IPR001537">
    <property type="entry name" value="SpoU_MeTrfase"/>
</dbReference>
<evidence type="ECO:0000313" key="6">
    <source>
        <dbReference type="Proteomes" id="UP000824089"/>
    </source>
</evidence>
<accession>A0A9D1I816</accession>
<protein>
    <submittedName>
        <fullName evidence="5">23S rRNA (Guanosine(2251)-2'-O)-methyltransferase RlmB</fullName>
    </submittedName>
</protein>
<evidence type="ECO:0000313" key="5">
    <source>
        <dbReference type="EMBL" id="HIU29367.1"/>
    </source>
</evidence>
<dbReference type="EMBL" id="DVMM01000071">
    <property type="protein sequence ID" value="HIU29367.1"/>
    <property type="molecule type" value="Genomic_DNA"/>
</dbReference>
<sequence>MNNSEEVIYGRNAVTEAIKSGMAINKILISSGEISGSLRAIIGLAKANHIVYQFVDKNKLNELSGSKNHQGVLLYAAAGKYCEIDDLLTKAKEAGEPPFLLLLDEIQDPHNFGAIIRTADAVGVHGIIIPKRRSVPLTGTVAKTSAGASAHVPIARVSNLAAAIDTLKEAGLWIAGTDLSGSIPFYAADFRGPIGIVIGSEGNGMGPLIARKCDFIVTIPMRGAVSSLNASVAAGVVLYEIFKERVKGENGLPKGTE</sequence>
<dbReference type="GO" id="GO:0006396">
    <property type="term" value="P:RNA processing"/>
    <property type="evidence" value="ECO:0007669"/>
    <property type="project" value="InterPro"/>
</dbReference>
<dbReference type="PANTHER" id="PTHR46429:SF1">
    <property type="entry name" value="23S RRNA (GUANOSINE-2'-O-)-METHYLTRANSFERASE RLMB"/>
    <property type="match status" value="1"/>
</dbReference>
<dbReference type="InterPro" id="IPR029026">
    <property type="entry name" value="tRNA_m1G_MTases_N"/>
</dbReference>
<dbReference type="InterPro" id="IPR013123">
    <property type="entry name" value="SpoU_subst-bd"/>
</dbReference>
<keyword evidence="2" id="KW-0489">Methyltransferase</keyword>
<evidence type="ECO:0000259" key="4">
    <source>
        <dbReference type="SMART" id="SM00967"/>
    </source>
</evidence>
<evidence type="ECO:0000256" key="1">
    <source>
        <dbReference type="ARBA" id="ARBA00007228"/>
    </source>
</evidence>
<dbReference type="AlphaFoldDB" id="A0A9D1I816"/>
<dbReference type="GO" id="GO:0032259">
    <property type="term" value="P:methylation"/>
    <property type="evidence" value="ECO:0007669"/>
    <property type="project" value="UniProtKB-KW"/>
</dbReference>
<evidence type="ECO:0000256" key="2">
    <source>
        <dbReference type="ARBA" id="ARBA00022603"/>
    </source>
</evidence>
<reference evidence="5" key="2">
    <citation type="journal article" date="2021" name="PeerJ">
        <title>Extensive microbial diversity within the chicken gut microbiome revealed by metagenomics and culture.</title>
        <authorList>
            <person name="Gilroy R."/>
            <person name="Ravi A."/>
            <person name="Getino M."/>
            <person name="Pursley I."/>
            <person name="Horton D.L."/>
            <person name="Alikhan N.F."/>
            <person name="Baker D."/>
            <person name="Gharbi K."/>
            <person name="Hall N."/>
            <person name="Watson M."/>
            <person name="Adriaenssens E.M."/>
            <person name="Foster-Nyarko E."/>
            <person name="Jarju S."/>
            <person name="Secka A."/>
            <person name="Antonio M."/>
            <person name="Oren A."/>
            <person name="Chaudhuri R.R."/>
            <person name="La Ragione R."/>
            <person name="Hildebrand F."/>
            <person name="Pallen M.J."/>
        </authorList>
    </citation>
    <scope>NUCLEOTIDE SEQUENCE</scope>
    <source>
        <strain evidence="5">CHK195-4489</strain>
    </source>
</reference>
<dbReference type="NCBIfam" id="TIGR00186">
    <property type="entry name" value="rRNA_methyl_3"/>
    <property type="match status" value="1"/>
</dbReference>